<dbReference type="Pfam" id="PF14223">
    <property type="entry name" value="Retrotran_gag_2"/>
    <property type="match status" value="1"/>
</dbReference>
<dbReference type="EMBL" id="JACGWL010000741">
    <property type="protein sequence ID" value="KAK4382220.1"/>
    <property type="molecule type" value="Genomic_DNA"/>
</dbReference>
<keyword evidence="2" id="KW-1185">Reference proteome</keyword>
<evidence type="ECO:0000313" key="1">
    <source>
        <dbReference type="EMBL" id="KAK4382220.1"/>
    </source>
</evidence>
<dbReference type="AlphaFoldDB" id="A0AAE1T678"/>
<evidence type="ECO:0000313" key="2">
    <source>
        <dbReference type="Proteomes" id="UP001289374"/>
    </source>
</evidence>
<comment type="caution">
    <text evidence="1">The sequence shown here is derived from an EMBL/GenBank/DDBJ whole genome shotgun (WGS) entry which is preliminary data.</text>
</comment>
<gene>
    <name evidence="1" type="ORF">Sango_2892900</name>
</gene>
<reference evidence="1" key="1">
    <citation type="submission" date="2020-06" db="EMBL/GenBank/DDBJ databases">
        <authorList>
            <person name="Li T."/>
            <person name="Hu X."/>
            <person name="Zhang T."/>
            <person name="Song X."/>
            <person name="Zhang H."/>
            <person name="Dai N."/>
            <person name="Sheng W."/>
            <person name="Hou X."/>
            <person name="Wei L."/>
        </authorList>
    </citation>
    <scope>NUCLEOTIDE SEQUENCE</scope>
    <source>
        <strain evidence="1">K16</strain>
        <tissue evidence="1">Leaf</tissue>
    </source>
</reference>
<accession>A0AAE1T678</accession>
<protein>
    <submittedName>
        <fullName evidence="1">Uncharacterized protein</fullName>
    </submittedName>
</protein>
<organism evidence="1 2">
    <name type="scientific">Sesamum angolense</name>
    <dbReference type="NCBI Taxonomy" id="2727404"/>
    <lineage>
        <taxon>Eukaryota</taxon>
        <taxon>Viridiplantae</taxon>
        <taxon>Streptophyta</taxon>
        <taxon>Embryophyta</taxon>
        <taxon>Tracheophyta</taxon>
        <taxon>Spermatophyta</taxon>
        <taxon>Magnoliopsida</taxon>
        <taxon>eudicotyledons</taxon>
        <taxon>Gunneridae</taxon>
        <taxon>Pentapetalae</taxon>
        <taxon>asterids</taxon>
        <taxon>lamiids</taxon>
        <taxon>Lamiales</taxon>
        <taxon>Pedaliaceae</taxon>
        <taxon>Sesamum</taxon>
    </lineage>
</organism>
<reference evidence="1" key="2">
    <citation type="journal article" date="2024" name="Plant">
        <title>Genomic evolution and insights into agronomic trait innovations of Sesamum species.</title>
        <authorList>
            <person name="Miao H."/>
            <person name="Wang L."/>
            <person name="Qu L."/>
            <person name="Liu H."/>
            <person name="Sun Y."/>
            <person name="Le M."/>
            <person name="Wang Q."/>
            <person name="Wei S."/>
            <person name="Zheng Y."/>
            <person name="Lin W."/>
            <person name="Duan Y."/>
            <person name="Cao H."/>
            <person name="Xiong S."/>
            <person name="Wang X."/>
            <person name="Wei L."/>
            <person name="Li C."/>
            <person name="Ma Q."/>
            <person name="Ju M."/>
            <person name="Zhao R."/>
            <person name="Li G."/>
            <person name="Mu C."/>
            <person name="Tian Q."/>
            <person name="Mei H."/>
            <person name="Zhang T."/>
            <person name="Gao T."/>
            <person name="Zhang H."/>
        </authorList>
    </citation>
    <scope>NUCLEOTIDE SEQUENCE</scope>
    <source>
        <strain evidence="1">K16</strain>
    </source>
</reference>
<dbReference type="Proteomes" id="UP001289374">
    <property type="component" value="Unassembled WGS sequence"/>
</dbReference>
<sequence length="142" mass="15868">MLSLVEKLEYLKAGINNDMYIDVILQSLPPSYDPFIVNFNMNGLEKFINELINMLVQDEATIKKFAPSVLVGEASTSKVRERGRWVLSSSRGQTISAPIAVRKGIRRGIVPIYLPINVLRRSRKLSRGVVLRGLGNGSQLKL</sequence>
<name>A0AAE1T678_9LAMI</name>
<proteinExistence type="predicted"/>